<dbReference type="NCBIfam" id="TIGR02220">
    <property type="entry name" value="phg_TIGR02220"/>
    <property type="match status" value="1"/>
</dbReference>
<dbReference type="EMBL" id="DACTCB010000001">
    <property type="protein sequence ID" value="HAT4306729.1"/>
    <property type="molecule type" value="Genomic_DNA"/>
</dbReference>
<accession>A0A8H9QWW6</accession>
<evidence type="ECO:0000313" key="2">
    <source>
        <dbReference type="EMBL" id="HAT4306729.1"/>
    </source>
</evidence>
<dbReference type="Pfam" id="PF09524">
    <property type="entry name" value="Phg_2220_C"/>
    <property type="match status" value="1"/>
</dbReference>
<name>A0A8H9QWW6_CLOPF</name>
<proteinExistence type="predicted"/>
<protein>
    <recommendedName>
        <fullName evidence="1">Phage conserved hypothetical protein C-terminal domain-containing protein</fullName>
    </recommendedName>
</protein>
<evidence type="ECO:0000259" key="1">
    <source>
        <dbReference type="Pfam" id="PF09524"/>
    </source>
</evidence>
<reference evidence="2" key="1">
    <citation type="journal article" date="2018" name="Genome Biol.">
        <title>SKESA: strategic k-mer extension for scrupulous assemblies.</title>
        <authorList>
            <person name="Souvorov A."/>
            <person name="Agarwala R."/>
            <person name="Lipman D.J."/>
        </authorList>
    </citation>
    <scope>NUCLEOTIDE SEQUENCE</scope>
    <source>
        <strain evidence="2">C8</strain>
    </source>
</reference>
<dbReference type="InterPro" id="IPR011741">
    <property type="entry name" value="Phg_2220_C"/>
</dbReference>
<feature type="domain" description="Phage conserved hypothetical protein C-terminal" evidence="1">
    <location>
        <begin position="158"/>
        <end position="229"/>
    </location>
</feature>
<gene>
    <name evidence="2" type="ORF">I9080_000484</name>
</gene>
<sequence>MKYTIHGFQQDKLIELGLNNDDALILSVIKDMYSSASIEFQIIDGERYIWVNQSNLIFEQIPIIGHRASFMRKIKRLEEKEIIVKRTLFEKFNKKENKFVKGTFSFIKVTEKLDYLMEYDLVAKCDTLCSKMQHPPVAKCDNKDSSIKDSNDIIYSRIIEYLNSKTGKSYKSTTRKTQSLIKARVDEGFKEEEFFKVIDNKVSEWKGTEYEKYLRPETLFGNKFEGYLNQDFGSGTKEISKSNLNIKKGNFDY</sequence>
<dbReference type="AlphaFoldDB" id="A0A8H9QWW6"/>
<comment type="caution">
    <text evidence="2">The sequence shown here is derived from an EMBL/GenBank/DDBJ whole genome shotgun (WGS) entry which is preliminary data.</text>
</comment>
<reference evidence="2" key="2">
    <citation type="submission" date="2020-07" db="EMBL/GenBank/DDBJ databases">
        <authorList>
            <consortium name="NCBI Pathogen Detection Project"/>
        </authorList>
    </citation>
    <scope>NUCLEOTIDE SEQUENCE</scope>
    <source>
        <strain evidence="2">C8</strain>
    </source>
</reference>
<dbReference type="Proteomes" id="UP000859547">
    <property type="component" value="Unassembled WGS sequence"/>
</dbReference>
<organism evidence="2">
    <name type="scientific">Clostridium perfringens</name>
    <dbReference type="NCBI Taxonomy" id="1502"/>
    <lineage>
        <taxon>Bacteria</taxon>
        <taxon>Bacillati</taxon>
        <taxon>Bacillota</taxon>
        <taxon>Clostridia</taxon>
        <taxon>Eubacteriales</taxon>
        <taxon>Clostridiaceae</taxon>
        <taxon>Clostridium</taxon>
    </lineage>
</organism>